<dbReference type="CDD" id="cd03768">
    <property type="entry name" value="SR_ResInv"/>
    <property type="match status" value="1"/>
</dbReference>
<dbReference type="Proteomes" id="UP000473470">
    <property type="component" value="Unassembled WGS sequence"/>
</dbReference>
<evidence type="ECO:0000313" key="11">
    <source>
        <dbReference type="Proteomes" id="UP000281098"/>
    </source>
</evidence>
<comment type="caution">
    <text evidence="9">The sequence shown here is derived from an EMBL/GenBank/DDBJ whole genome shotgun (WGS) entry which is preliminary data.</text>
</comment>
<evidence type="ECO:0000256" key="5">
    <source>
        <dbReference type="ARBA" id="ARBA00023172"/>
    </source>
</evidence>
<dbReference type="InterPro" id="IPR006118">
    <property type="entry name" value="Recombinase_CS"/>
</dbReference>
<evidence type="ECO:0000313" key="9">
    <source>
        <dbReference type="EMBL" id="KAB0639961.1"/>
    </source>
</evidence>
<keyword evidence="4" id="KW-0238">DNA-binding</keyword>
<protein>
    <submittedName>
        <fullName evidence="9">Recombinase family protein</fullName>
    </submittedName>
</protein>
<proteinExistence type="inferred from homology"/>
<evidence type="ECO:0000256" key="4">
    <source>
        <dbReference type="ARBA" id="ARBA00023125"/>
    </source>
</evidence>
<evidence type="ECO:0000256" key="1">
    <source>
        <dbReference type="ARBA" id="ARBA00009913"/>
    </source>
</evidence>
<dbReference type="EMBL" id="QTPM01000017">
    <property type="protein sequence ID" value="RQY92334.1"/>
    <property type="molecule type" value="Genomic_DNA"/>
</dbReference>
<dbReference type="Gene3D" id="3.40.50.1390">
    <property type="entry name" value="Resolvase, N-terminal catalytic domain"/>
    <property type="match status" value="1"/>
</dbReference>
<evidence type="ECO:0000259" key="8">
    <source>
        <dbReference type="PROSITE" id="PS51736"/>
    </source>
</evidence>
<keyword evidence="3" id="KW-0230">DNA invertase</keyword>
<dbReference type="Pfam" id="PF00239">
    <property type="entry name" value="Resolvase"/>
    <property type="match status" value="1"/>
</dbReference>
<organism evidence="9 12">
    <name type="scientific">Burkholderia stagnalis</name>
    <dbReference type="NCBI Taxonomy" id="1503054"/>
    <lineage>
        <taxon>Bacteria</taxon>
        <taxon>Pseudomonadati</taxon>
        <taxon>Pseudomonadota</taxon>
        <taxon>Betaproteobacteria</taxon>
        <taxon>Burkholderiales</taxon>
        <taxon>Burkholderiaceae</taxon>
        <taxon>Burkholderia</taxon>
        <taxon>Burkholderia cepacia complex</taxon>
    </lineage>
</organism>
<dbReference type="FunFam" id="3.40.50.1390:FF:000001">
    <property type="entry name" value="DNA recombinase"/>
    <property type="match status" value="1"/>
</dbReference>
<dbReference type="InterPro" id="IPR006119">
    <property type="entry name" value="Resolv_N"/>
</dbReference>
<feature type="domain" description="Resolvase/invertase-type recombinase catalytic" evidence="8">
    <location>
        <begin position="1"/>
        <end position="135"/>
    </location>
</feature>
<dbReference type="EMBL" id="VZOK01000007">
    <property type="protein sequence ID" value="KAB0639961.1"/>
    <property type="molecule type" value="Genomic_DNA"/>
</dbReference>
<accession>A0A3N7XKN6</accession>
<dbReference type="GO" id="GO:0003677">
    <property type="term" value="F:DNA binding"/>
    <property type="evidence" value="ECO:0007669"/>
    <property type="project" value="UniProtKB-KW"/>
</dbReference>
<dbReference type="GO" id="GO:0015074">
    <property type="term" value="P:DNA integration"/>
    <property type="evidence" value="ECO:0007669"/>
    <property type="project" value="UniProtKB-KW"/>
</dbReference>
<name>A0A3N7XKN6_9BURK</name>
<dbReference type="PROSITE" id="PS51736">
    <property type="entry name" value="RECOMBINASES_3"/>
    <property type="match status" value="1"/>
</dbReference>
<dbReference type="InterPro" id="IPR036162">
    <property type="entry name" value="Resolvase-like_N_sf"/>
</dbReference>
<gene>
    <name evidence="10" type="ORF">DF017_15465</name>
    <name evidence="9" type="ORF">F7R25_06505</name>
</gene>
<dbReference type="PROSITE" id="PS00398">
    <property type="entry name" value="RECOMBINASES_2"/>
    <property type="match status" value="1"/>
</dbReference>
<keyword evidence="5" id="KW-0233">DNA recombination</keyword>
<sequence>MNIGYARVSTDEQSLELQLDALKRTGCDRIFTDHGISGSEFSRPGLDAALKQAKTGDTLIVWRLDRLGRSLSKLIDLVTHLEKRGIQFVSVMESINTNSSGGVLIFHMMAALAQFERSLISERTRAGLAAARARGRPLGRKPALDETQRKQALDMVKRQPVAEVARYFKVHPRTLKRLLMVEQARETPLE</sequence>
<reference evidence="9 12" key="2">
    <citation type="submission" date="2019-09" db="EMBL/GenBank/DDBJ databases">
        <title>Draft genome sequences of 48 bacterial type strains from the CCUG.</title>
        <authorList>
            <person name="Tunovic T."/>
            <person name="Pineiro-Iglesias B."/>
            <person name="Unosson C."/>
            <person name="Inganas E."/>
            <person name="Ohlen M."/>
            <person name="Cardew S."/>
            <person name="Jensie-Markopoulos S."/>
            <person name="Salva-Serra F."/>
            <person name="Jaen-Luchoro D."/>
            <person name="Karlsson R."/>
            <person name="Svensson-Stadler L."/>
            <person name="Chun J."/>
            <person name="Moore E."/>
        </authorList>
    </citation>
    <scope>NUCLEOTIDE SEQUENCE [LARGE SCALE GENOMIC DNA]</scope>
    <source>
        <strain evidence="9 12">CCUG 65686</strain>
    </source>
</reference>
<evidence type="ECO:0000256" key="7">
    <source>
        <dbReference type="PROSITE-ProRule" id="PRU10137"/>
    </source>
</evidence>
<evidence type="ECO:0000256" key="2">
    <source>
        <dbReference type="ARBA" id="ARBA00022908"/>
    </source>
</evidence>
<dbReference type="GeneID" id="93057956"/>
<dbReference type="PROSITE" id="PS00397">
    <property type="entry name" value="RECOMBINASES_1"/>
    <property type="match status" value="1"/>
</dbReference>
<dbReference type="RefSeq" id="WP_059564965.1">
    <property type="nucleotide sequence ID" value="NZ_CABVPM010000026.1"/>
</dbReference>
<keyword evidence="2" id="KW-0229">DNA integration</keyword>
<dbReference type="GO" id="GO:0000150">
    <property type="term" value="F:DNA strand exchange activity"/>
    <property type="evidence" value="ECO:0007669"/>
    <property type="project" value="UniProtKB-KW"/>
</dbReference>
<keyword evidence="11" id="KW-1185">Reference proteome</keyword>
<evidence type="ECO:0000313" key="10">
    <source>
        <dbReference type="EMBL" id="RQY92334.1"/>
    </source>
</evidence>
<evidence type="ECO:0000256" key="6">
    <source>
        <dbReference type="PIRSR" id="PIRSR606118-50"/>
    </source>
</evidence>
<reference evidence="10 11" key="1">
    <citation type="submission" date="2018-08" db="EMBL/GenBank/DDBJ databases">
        <title>Comparative analysis of Burkholderia isolates from Puerto Rico.</title>
        <authorList>
            <person name="Hall C."/>
            <person name="Sahl J."/>
            <person name="Wagner D."/>
        </authorList>
    </citation>
    <scope>NUCLEOTIDE SEQUENCE [LARGE SCALE GENOMIC DNA]</scope>
    <source>
        <strain evidence="10 11">Bp8966</strain>
    </source>
</reference>
<dbReference type="AlphaFoldDB" id="A0A3N7XKN6"/>
<dbReference type="SMART" id="SM00857">
    <property type="entry name" value="Resolvase"/>
    <property type="match status" value="1"/>
</dbReference>
<evidence type="ECO:0000313" key="12">
    <source>
        <dbReference type="Proteomes" id="UP000473470"/>
    </source>
</evidence>
<dbReference type="Proteomes" id="UP000281098">
    <property type="component" value="Unassembled WGS sequence"/>
</dbReference>
<evidence type="ECO:0000256" key="3">
    <source>
        <dbReference type="ARBA" id="ARBA00023100"/>
    </source>
</evidence>
<feature type="active site" description="O-(5'-phospho-DNA)-serine intermediate" evidence="6 7">
    <location>
        <position position="9"/>
    </location>
</feature>
<dbReference type="InterPro" id="IPR050639">
    <property type="entry name" value="SSR_resolvase"/>
</dbReference>
<comment type="similarity">
    <text evidence="1">Belongs to the site-specific recombinase resolvase family.</text>
</comment>
<dbReference type="PANTHER" id="PTHR30461:SF2">
    <property type="entry name" value="SERINE RECOMBINASE PINE-RELATED"/>
    <property type="match status" value="1"/>
</dbReference>
<dbReference type="SUPFAM" id="SSF53041">
    <property type="entry name" value="Resolvase-like"/>
    <property type="match status" value="1"/>
</dbReference>
<dbReference type="PANTHER" id="PTHR30461">
    <property type="entry name" value="DNA-INVERTASE FROM LAMBDOID PROPHAGE"/>
    <property type="match status" value="1"/>
</dbReference>